<dbReference type="SUPFAM" id="SSF53254">
    <property type="entry name" value="Phosphoglycerate mutase-like"/>
    <property type="match status" value="1"/>
</dbReference>
<dbReference type="InterPro" id="IPR029033">
    <property type="entry name" value="His_PPase_superfam"/>
</dbReference>
<reference evidence="5 6" key="1">
    <citation type="journal article" date="2023" name="bioRxiv">
        <title>Conserved and derived expression patterns and positive selection on dental genes reveal complex evolutionary context of ever-growing rodent molars.</title>
        <authorList>
            <person name="Calamari Z.T."/>
            <person name="Song A."/>
            <person name="Cohen E."/>
            <person name="Akter M."/>
            <person name="Roy R.D."/>
            <person name="Hallikas O."/>
            <person name="Christensen M.M."/>
            <person name="Li P."/>
            <person name="Marangoni P."/>
            <person name="Jernvall J."/>
            <person name="Klein O.D."/>
        </authorList>
    </citation>
    <scope>NUCLEOTIDE SEQUENCE [LARGE SCALE GENOMIC DNA]</scope>
    <source>
        <strain evidence="5">V071</strain>
    </source>
</reference>
<sequence length="221" mass="24674">MNRVIHMMTILDPRNSTKLWIDIGEVFFTYDKFLAVDAKGLGYKLLPLEGETTHSLVMEKYLMKPKESLSDKDLPSSTSDAPMAANSSKDIKKILDSVCIEAGDDWLNKVIRELNEQNNEDVIGQGVGKLAHVSAGPPKQPLKGIATKELGKKTRCNKKFNQRVASGRGVCVRNLCCIPLPIAMATYKLVLIRHRESAWSLQNCFWYDADLSPAGHDEAKR</sequence>
<dbReference type="InterPro" id="IPR038716">
    <property type="entry name" value="P1/P2_N_sf"/>
</dbReference>
<protein>
    <submittedName>
        <fullName evidence="5">Uncharacterized protein</fullName>
    </submittedName>
</protein>
<evidence type="ECO:0000313" key="6">
    <source>
        <dbReference type="Proteomes" id="UP001488838"/>
    </source>
</evidence>
<dbReference type="Proteomes" id="UP001488838">
    <property type="component" value="Unassembled WGS sequence"/>
</dbReference>
<dbReference type="AlphaFoldDB" id="A0AAW0HP63"/>
<comment type="similarity">
    <text evidence="2">Belongs to the eukaryotic ribosomal protein P1/P2 family.</text>
</comment>
<evidence type="ECO:0000256" key="2">
    <source>
        <dbReference type="ARBA" id="ARBA00005436"/>
    </source>
</evidence>
<gene>
    <name evidence="5" type="ORF">U0070_002106</name>
</gene>
<evidence type="ECO:0000256" key="1">
    <source>
        <dbReference type="ARBA" id="ARBA00003362"/>
    </source>
</evidence>
<dbReference type="Gene3D" id="1.10.10.1410">
    <property type="match status" value="1"/>
</dbReference>
<comment type="function">
    <text evidence="1">Plays an important role in the elongation step of protein synthesis.</text>
</comment>
<evidence type="ECO:0000256" key="3">
    <source>
        <dbReference type="ARBA" id="ARBA00022980"/>
    </source>
</evidence>
<evidence type="ECO:0000313" key="5">
    <source>
        <dbReference type="EMBL" id="KAK7803729.1"/>
    </source>
</evidence>
<proteinExistence type="inferred from homology"/>
<name>A0AAW0HP63_MYOGA</name>
<organism evidence="5 6">
    <name type="scientific">Myodes glareolus</name>
    <name type="common">Bank vole</name>
    <name type="synonym">Clethrionomys glareolus</name>
    <dbReference type="NCBI Taxonomy" id="447135"/>
    <lineage>
        <taxon>Eukaryota</taxon>
        <taxon>Metazoa</taxon>
        <taxon>Chordata</taxon>
        <taxon>Craniata</taxon>
        <taxon>Vertebrata</taxon>
        <taxon>Euteleostomi</taxon>
        <taxon>Mammalia</taxon>
        <taxon>Eutheria</taxon>
        <taxon>Euarchontoglires</taxon>
        <taxon>Glires</taxon>
        <taxon>Rodentia</taxon>
        <taxon>Myomorpha</taxon>
        <taxon>Muroidea</taxon>
        <taxon>Cricetidae</taxon>
        <taxon>Arvicolinae</taxon>
        <taxon>Myodes</taxon>
    </lineage>
</organism>
<dbReference type="GO" id="GO:1990904">
    <property type="term" value="C:ribonucleoprotein complex"/>
    <property type="evidence" value="ECO:0007669"/>
    <property type="project" value="UniProtKB-KW"/>
</dbReference>
<dbReference type="GO" id="GO:0005840">
    <property type="term" value="C:ribosome"/>
    <property type="evidence" value="ECO:0007669"/>
    <property type="project" value="UniProtKB-KW"/>
</dbReference>
<dbReference type="CDD" id="cd07040">
    <property type="entry name" value="HP"/>
    <property type="match status" value="1"/>
</dbReference>
<dbReference type="EMBL" id="JBBHLL010000405">
    <property type="protein sequence ID" value="KAK7803729.1"/>
    <property type="molecule type" value="Genomic_DNA"/>
</dbReference>
<keyword evidence="6" id="KW-1185">Reference proteome</keyword>
<evidence type="ECO:0000256" key="4">
    <source>
        <dbReference type="ARBA" id="ARBA00023274"/>
    </source>
</evidence>
<accession>A0AAW0HP63</accession>
<comment type="caution">
    <text evidence="5">The sequence shown here is derived from an EMBL/GenBank/DDBJ whole genome shotgun (WGS) entry which is preliminary data.</text>
</comment>
<keyword evidence="4" id="KW-0687">Ribonucleoprotein</keyword>
<keyword evidence="3" id="KW-0689">Ribosomal protein</keyword>